<organism evidence="1 2">
    <name type="scientific">Dyadobacter psychrotolerans</name>
    <dbReference type="NCBI Taxonomy" id="2541721"/>
    <lineage>
        <taxon>Bacteria</taxon>
        <taxon>Pseudomonadati</taxon>
        <taxon>Bacteroidota</taxon>
        <taxon>Cytophagia</taxon>
        <taxon>Cytophagales</taxon>
        <taxon>Spirosomataceae</taxon>
        <taxon>Dyadobacter</taxon>
    </lineage>
</organism>
<name>A0A4R5D7R5_9BACT</name>
<evidence type="ECO:0000313" key="2">
    <source>
        <dbReference type="Proteomes" id="UP000294850"/>
    </source>
</evidence>
<protein>
    <submittedName>
        <fullName evidence="1">Uncharacterized protein</fullName>
    </submittedName>
</protein>
<dbReference type="EMBL" id="SMFL01000019">
    <property type="protein sequence ID" value="TDE09559.1"/>
    <property type="molecule type" value="Genomic_DNA"/>
</dbReference>
<gene>
    <name evidence="1" type="ORF">E0F88_30185</name>
</gene>
<evidence type="ECO:0000313" key="1">
    <source>
        <dbReference type="EMBL" id="TDE09559.1"/>
    </source>
</evidence>
<dbReference type="RefSeq" id="WP_131962064.1">
    <property type="nucleotide sequence ID" value="NZ_SMFL01000019.1"/>
</dbReference>
<sequence>MEKNWLEPLDLIVNTTLNPQTSEVYMLRQEHVEQILKNVNQEKNKQIYSLKNQIFNLSNHLETQISIGQYHSHLIKILDKCLENSAKVESGYVVFHLACRAVIGCLKDILSFLEMHFEQYLISYQHLPAAYFNEFKTELLQRVEQIKSYLLLRNPDSELNDILFETVYGLLCESQIVSVTYRQALYLKILVTEIEKLNEIQANSKFTGELIPLLFHLNFNSPEFTDYYKCEITEQLSTYRRATEQIEYLLNCYKVFNQIPLKPGAALNPHLDDIQKTVNIWFAQQIASLEKQLQCQINPVAASQNLSNSANTESFKVMCFLSIDQIALVIRALDSLRIIQSRSLNMVFKSITPFLSTPRKADLSWKSVRTKAYNYEESDKTTVINMLEKIIVWVKES</sequence>
<reference evidence="1 2" key="1">
    <citation type="submission" date="2019-03" db="EMBL/GenBank/DDBJ databases">
        <title>Dyadobacter AR-3-6 sp. nov., isolated from arctic soil.</title>
        <authorList>
            <person name="Chaudhary D.K."/>
        </authorList>
    </citation>
    <scope>NUCLEOTIDE SEQUENCE [LARGE SCALE GENOMIC DNA]</scope>
    <source>
        <strain evidence="1 2">AR-3-6</strain>
    </source>
</reference>
<keyword evidence="2" id="KW-1185">Reference proteome</keyword>
<proteinExistence type="predicted"/>
<dbReference type="AlphaFoldDB" id="A0A4R5D7R5"/>
<comment type="caution">
    <text evidence="1">The sequence shown here is derived from an EMBL/GenBank/DDBJ whole genome shotgun (WGS) entry which is preliminary data.</text>
</comment>
<dbReference type="OrthoDB" id="636834at2"/>
<accession>A0A4R5D7R5</accession>
<dbReference type="Proteomes" id="UP000294850">
    <property type="component" value="Unassembled WGS sequence"/>
</dbReference>